<reference evidence="5" key="1">
    <citation type="journal article" date="2019" name="Int. J. Syst. Evol. Microbiol.">
        <title>The Global Catalogue of Microorganisms (GCM) 10K type strain sequencing project: providing services to taxonomists for standard genome sequencing and annotation.</title>
        <authorList>
            <consortium name="The Broad Institute Genomics Platform"/>
            <consortium name="The Broad Institute Genome Sequencing Center for Infectious Disease"/>
            <person name="Wu L."/>
            <person name="Ma J."/>
        </authorList>
    </citation>
    <scope>NUCLEOTIDE SEQUENCE [LARGE SCALE GENOMIC DNA]</scope>
    <source>
        <strain evidence="5">TBRC 4489</strain>
    </source>
</reference>
<dbReference type="InterPro" id="IPR041095">
    <property type="entry name" value="EFG_II"/>
</dbReference>
<dbReference type="SMART" id="SM00838">
    <property type="entry name" value="EFG_C"/>
    <property type="match status" value="1"/>
</dbReference>
<dbReference type="RefSeq" id="WP_377289535.1">
    <property type="nucleotide sequence ID" value="NZ_JBHSBM010000021.1"/>
</dbReference>
<keyword evidence="5" id="KW-1185">Reference proteome</keyword>
<dbReference type="Pfam" id="PF00009">
    <property type="entry name" value="GTP_EFTU"/>
    <property type="match status" value="1"/>
</dbReference>
<dbReference type="SUPFAM" id="SSF50447">
    <property type="entry name" value="Translation proteins"/>
    <property type="match status" value="1"/>
</dbReference>
<dbReference type="Pfam" id="PF00679">
    <property type="entry name" value="EFG_C"/>
    <property type="match status" value="1"/>
</dbReference>
<dbReference type="InterPro" id="IPR005517">
    <property type="entry name" value="Transl_elong_EFG/EF2_IV"/>
</dbReference>
<dbReference type="InterPro" id="IPR009000">
    <property type="entry name" value="Transl_B-barrel_sf"/>
</dbReference>
<dbReference type="CDD" id="cd04170">
    <property type="entry name" value="EF-G_bact"/>
    <property type="match status" value="1"/>
</dbReference>
<evidence type="ECO:0000313" key="4">
    <source>
        <dbReference type="EMBL" id="MFC4060361.1"/>
    </source>
</evidence>
<keyword evidence="1" id="KW-0547">Nucleotide-binding</keyword>
<name>A0ABV8IAD1_9ACTN</name>
<keyword evidence="2" id="KW-0342">GTP-binding</keyword>
<protein>
    <submittedName>
        <fullName evidence="4">Elongation factor G-like protein EF-G2</fullName>
    </submittedName>
</protein>
<dbReference type="InterPro" id="IPR020568">
    <property type="entry name" value="Ribosomal_Su5_D2-typ_SF"/>
</dbReference>
<dbReference type="PANTHER" id="PTHR43261">
    <property type="entry name" value="TRANSLATION ELONGATION FACTOR G-RELATED"/>
    <property type="match status" value="1"/>
</dbReference>
<dbReference type="InterPro" id="IPR035649">
    <property type="entry name" value="EFG_V"/>
</dbReference>
<gene>
    <name evidence="4" type="ORF">ACFOWE_18815</name>
</gene>
<dbReference type="CDD" id="cd16262">
    <property type="entry name" value="EFG_III"/>
    <property type="match status" value="1"/>
</dbReference>
<dbReference type="SUPFAM" id="SSF52540">
    <property type="entry name" value="P-loop containing nucleoside triphosphate hydrolases"/>
    <property type="match status" value="1"/>
</dbReference>
<dbReference type="PANTHER" id="PTHR43261:SF6">
    <property type="entry name" value="ELONGATION FACTOR G-LIKE PROTEIN"/>
    <property type="match status" value="1"/>
</dbReference>
<dbReference type="SUPFAM" id="SSF54980">
    <property type="entry name" value="EF-G C-terminal domain-like"/>
    <property type="match status" value="2"/>
</dbReference>
<dbReference type="NCBIfam" id="NF009381">
    <property type="entry name" value="PRK12740.1-5"/>
    <property type="match status" value="1"/>
</dbReference>
<dbReference type="Gene3D" id="3.30.70.240">
    <property type="match status" value="1"/>
</dbReference>
<dbReference type="NCBIfam" id="NF009377">
    <property type="entry name" value="PRK12740.1-1"/>
    <property type="match status" value="1"/>
</dbReference>
<accession>A0ABV8IAD1</accession>
<dbReference type="EMBL" id="JBHSBM010000021">
    <property type="protein sequence ID" value="MFC4060361.1"/>
    <property type="molecule type" value="Genomic_DNA"/>
</dbReference>
<dbReference type="Gene3D" id="3.30.230.10">
    <property type="match status" value="1"/>
</dbReference>
<dbReference type="SMART" id="SM00889">
    <property type="entry name" value="EFG_IV"/>
    <property type="match status" value="1"/>
</dbReference>
<dbReference type="Gene3D" id="2.40.30.10">
    <property type="entry name" value="Translation factors"/>
    <property type="match status" value="1"/>
</dbReference>
<dbReference type="Pfam" id="PF22042">
    <property type="entry name" value="EF-G_D2"/>
    <property type="match status" value="1"/>
</dbReference>
<dbReference type="InterPro" id="IPR000640">
    <property type="entry name" value="EFG_V-like"/>
</dbReference>
<dbReference type="Pfam" id="PF14492">
    <property type="entry name" value="EFG_III"/>
    <property type="match status" value="1"/>
</dbReference>
<dbReference type="Gene3D" id="3.40.50.300">
    <property type="entry name" value="P-loop containing nucleotide triphosphate hydrolases"/>
    <property type="match status" value="1"/>
</dbReference>
<dbReference type="CDD" id="cd03713">
    <property type="entry name" value="EFG_mtEFG_C"/>
    <property type="match status" value="1"/>
</dbReference>
<dbReference type="InterPro" id="IPR035647">
    <property type="entry name" value="EFG_III/V"/>
</dbReference>
<evidence type="ECO:0000313" key="5">
    <source>
        <dbReference type="Proteomes" id="UP001595850"/>
    </source>
</evidence>
<dbReference type="Proteomes" id="UP001595850">
    <property type="component" value="Unassembled WGS sequence"/>
</dbReference>
<organism evidence="4 5">
    <name type="scientific">Planomonospora corallina</name>
    <dbReference type="NCBI Taxonomy" id="1806052"/>
    <lineage>
        <taxon>Bacteria</taxon>
        <taxon>Bacillati</taxon>
        <taxon>Actinomycetota</taxon>
        <taxon>Actinomycetes</taxon>
        <taxon>Streptosporangiales</taxon>
        <taxon>Streptosporangiaceae</taxon>
        <taxon>Planomonospora</taxon>
    </lineage>
</organism>
<dbReference type="InterPro" id="IPR014721">
    <property type="entry name" value="Ribsml_uS5_D2-typ_fold_subgr"/>
</dbReference>
<dbReference type="InterPro" id="IPR000795">
    <property type="entry name" value="T_Tr_GTP-bd_dom"/>
</dbReference>
<dbReference type="PROSITE" id="PS51722">
    <property type="entry name" value="G_TR_2"/>
    <property type="match status" value="1"/>
</dbReference>
<comment type="caution">
    <text evidence="4">The sequence shown here is derived from an EMBL/GenBank/DDBJ whole genome shotgun (WGS) entry which is preliminary data.</text>
</comment>
<proteinExistence type="predicted"/>
<dbReference type="InterPro" id="IPR009022">
    <property type="entry name" value="EFG_III"/>
</dbReference>
<dbReference type="InterPro" id="IPR005225">
    <property type="entry name" value="Small_GTP-bd"/>
</dbReference>
<dbReference type="InterPro" id="IPR047872">
    <property type="entry name" value="EFG_IV"/>
</dbReference>
<dbReference type="Pfam" id="PF03764">
    <property type="entry name" value="EFG_IV"/>
    <property type="match status" value="1"/>
</dbReference>
<evidence type="ECO:0000256" key="1">
    <source>
        <dbReference type="ARBA" id="ARBA00022741"/>
    </source>
</evidence>
<sequence length="708" mass="75572">MADRSSGASGAAGRAPVADRPDMVRNVVLVGHSGAGKTTLVESLLAATGTVQRPGRVEDGTTVSDFDEVEVRQQRSVNLTVAPLVHNGVKVNLLDTPGYADFVGDLRAGLRAADAALFVVPATDGVDGLTKMLWEECAAVGMPRAVVISKIDHQRADFDEALTACQEAFGEGVAPLFLPVVADGRVRGLIGLLTQRFYDYATGARTENAPGEYQGQIDQYRGDLIEGIIQESEDETLMDRYLAGEEIGIDVLLSDLEKAVARGGFHPVLTTGTGVGTAEILQLVTQGFPSPLEHPMPEITTIDGKPVADISCDPDGPLVAEVVKTTSDPYVGRISLVRIFSGTLRPDATVHVSGHGLADHGHEDHDVDERVGALSCPLGKHQRPVPAAVAGDIVAVAKLARAETGDTLSDKDHPLLMTAWSMPDPLLPVAIQARSKADEDKLGQALGRLVAEDPTLRLENNPETKQLVLWCMGEAHADVLLDRLGKRHGVTVEKIELRVPLRETLGGKCQVVGRNVKQTGGHGQYAVCHLEIEPLPSGSGFEFVDKIVGGVVPRQFIPSVEKGVRTQMERGVLAGYPMVDIRVTLHDGKAHSVDSSDMAFQIAGALALKEAAAKVPVLLLEPVDEVSVLVADDYVGAVMSDLSSRRGRVLGTEPVGTGRTLVRAEVPQLEVSRYAIDLRSMSHGTGTFRRAFLRYEPLPSHLVEKVTA</sequence>
<dbReference type="SUPFAM" id="SSF54211">
    <property type="entry name" value="Ribosomal protein S5 domain 2-like"/>
    <property type="match status" value="1"/>
</dbReference>
<dbReference type="InterPro" id="IPR053905">
    <property type="entry name" value="EF-G-like_DII"/>
</dbReference>
<dbReference type="InterPro" id="IPR027417">
    <property type="entry name" value="P-loop_NTPase"/>
</dbReference>
<dbReference type="CDD" id="cd01434">
    <property type="entry name" value="EFG_mtEFG1_IV"/>
    <property type="match status" value="1"/>
</dbReference>
<dbReference type="Gene3D" id="3.30.70.870">
    <property type="entry name" value="Elongation Factor G (Translational Gtpase), domain 3"/>
    <property type="match status" value="1"/>
</dbReference>
<feature type="domain" description="Tr-type G" evidence="3">
    <location>
        <begin position="22"/>
        <end position="292"/>
    </location>
</feature>
<dbReference type="PRINTS" id="PR00315">
    <property type="entry name" value="ELONGATNFCT"/>
</dbReference>
<dbReference type="NCBIfam" id="TIGR00231">
    <property type="entry name" value="small_GTP"/>
    <property type="match status" value="1"/>
</dbReference>
<evidence type="ECO:0000256" key="2">
    <source>
        <dbReference type="ARBA" id="ARBA00023134"/>
    </source>
</evidence>
<evidence type="ECO:0000259" key="3">
    <source>
        <dbReference type="PROSITE" id="PS51722"/>
    </source>
</evidence>